<evidence type="ECO:0008006" key="5">
    <source>
        <dbReference type="Google" id="ProtNLM"/>
    </source>
</evidence>
<sequence>MTAQVASPPRRRPARSTAAQRAYERRSQRAAHRDAAPGLRSRTTGTGRVATRIPFVATIIALLGVGMALTLLLTTRAAEDSYELSTARAYNESLVQERAVLQRDVEAGNSAPVLAMQAAELGMIPTDEVARLVVAEDGSVQVVGDPVPAQGAPPAPLNPTGPRADAPVQTPLAGSAGSENPRPLSSVGEEPTPQEAPVPDRRTAAAAPTATPVPGNAADPRPEAEQLVPVTELPQDTGTTAGASENPVSQNESPLEVPAEPEDGRR</sequence>
<dbReference type="Proteomes" id="UP001331936">
    <property type="component" value="Unassembled WGS sequence"/>
</dbReference>
<proteinExistence type="predicted"/>
<keyword evidence="2" id="KW-0812">Transmembrane</keyword>
<feature type="region of interest" description="Disordered" evidence="1">
    <location>
        <begin position="144"/>
        <end position="266"/>
    </location>
</feature>
<feature type="transmembrane region" description="Helical" evidence="2">
    <location>
        <begin position="53"/>
        <end position="73"/>
    </location>
</feature>
<feature type="compositionally biased region" description="Basic and acidic residues" evidence="1">
    <location>
        <begin position="22"/>
        <end position="35"/>
    </location>
</feature>
<feature type="region of interest" description="Disordered" evidence="1">
    <location>
        <begin position="1"/>
        <end position="44"/>
    </location>
</feature>
<keyword evidence="2" id="KW-1133">Transmembrane helix</keyword>
<feature type="compositionally biased region" description="Polar residues" evidence="1">
    <location>
        <begin position="234"/>
        <end position="253"/>
    </location>
</feature>
<keyword evidence="4" id="KW-1185">Reference proteome</keyword>
<evidence type="ECO:0000313" key="3">
    <source>
        <dbReference type="EMBL" id="MEE2031518.1"/>
    </source>
</evidence>
<evidence type="ECO:0000256" key="2">
    <source>
        <dbReference type="SAM" id="Phobius"/>
    </source>
</evidence>
<dbReference type="EMBL" id="JAUZMZ010000018">
    <property type="protein sequence ID" value="MEE2031518.1"/>
    <property type="molecule type" value="Genomic_DNA"/>
</dbReference>
<name>A0ABU7JNA0_9NOCA</name>
<keyword evidence="2" id="KW-0472">Membrane</keyword>
<accession>A0ABU7JNA0</accession>
<organism evidence="3 4">
    <name type="scientific">Rhodococcus chondri</name>
    <dbReference type="NCBI Taxonomy" id="3065941"/>
    <lineage>
        <taxon>Bacteria</taxon>
        <taxon>Bacillati</taxon>
        <taxon>Actinomycetota</taxon>
        <taxon>Actinomycetes</taxon>
        <taxon>Mycobacteriales</taxon>
        <taxon>Nocardiaceae</taxon>
        <taxon>Rhodococcus</taxon>
    </lineage>
</organism>
<evidence type="ECO:0000313" key="4">
    <source>
        <dbReference type="Proteomes" id="UP001331936"/>
    </source>
</evidence>
<reference evidence="3 4" key="1">
    <citation type="submission" date="2023-08" db="EMBL/GenBank/DDBJ databases">
        <authorList>
            <person name="Girao M."/>
            <person name="Carvalho M.F."/>
        </authorList>
    </citation>
    <scope>NUCLEOTIDE SEQUENCE [LARGE SCALE GENOMIC DNA]</scope>
    <source>
        <strain evidence="3 4">CC-R104</strain>
    </source>
</reference>
<evidence type="ECO:0000256" key="1">
    <source>
        <dbReference type="SAM" id="MobiDB-lite"/>
    </source>
</evidence>
<protein>
    <recommendedName>
        <fullName evidence="5">Cell division protein FtsL</fullName>
    </recommendedName>
</protein>
<feature type="compositionally biased region" description="Low complexity" evidence="1">
    <location>
        <begin position="204"/>
        <end position="218"/>
    </location>
</feature>
<dbReference type="RefSeq" id="WP_330150956.1">
    <property type="nucleotide sequence ID" value="NZ_JAUZMZ010000018.1"/>
</dbReference>
<gene>
    <name evidence="3" type="ORF">Q8814_05215</name>
</gene>
<comment type="caution">
    <text evidence="3">The sequence shown here is derived from an EMBL/GenBank/DDBJ whole genome shotgun (WGS) entry which is preliminary data.</text>
</comment>